<evidence type="ECO:0000256" key="1">
    <source>
        <dbReference type="ARBA" id="ARBA00022679"/>
    </source>
</evidence>
<dbReference type="GO" id="GO:0016747">
    <property type="term" value="F:acyltransferase activity, transferring groups other than amino-acyl groups"/>
    <property type="evidence" value="ECO:0007669"/>
    <property type="project" value="InterPro"/>
</dbReference>
<evidence type="ECO:0000259" key="3">
    <source>
        <dbReference type="PROSITE" id="PS51186"/>
    </source>
</evidence>
<dbReference type="HOGENOM" id="CLU_013985_11_6_11"/>
<dbReference type="InterPro" id="IPR016181">
    <property type="entry name" value="Acyl_CoA_acyltransferase"/>
</dbReference>
<dbReference type="Pfam" id="PF00583">
    <property type="entry name" value="Acetyltransf_1"/>
    <property type="match status" value="1"/>
</dbReference>
<evidence type="ECO:0000256" key="2">
    <source>
        <dbReference type="ARBA" id="ARBA00023315"/>
    </source>
</evidence>
<gene>
    <name evidence="4" type="ordered locus">Cwoe_3687</name>
</gene>
<dbReference type="Gene3D" id="3.40.630.30">
    <property type="match status" value="1"/>
</dbReference>
<feature type="domain" description="N-acetyltransferase" evidence="3">
    <location>
        <begin position="9"/>
        <end position="163"/>
    </location>
</feature>
<dbReference type="SUPFAM" id="SSF55729">
    <property type="entry name" value="Acyl-CoA N-acyltransferases (Nat)"/>
    <property type="match status" value="1"/>
</dbReference>
<dbReference type="AlphaFoldDB" id="D3F1E1"/>
<dbReference type="eggNOG" id="COG1246">
    <property type="taxonomic scope" value="Bacteria"/>
</dbReference>
<evidence type="ECO:0000313" key="4">
    <source>
        <dbReference type="EMBL" id="ADB52104.1"/>
    </source>
</evidence>
<dbReference type="PANTHER" id="PTHR43877:SF2">
    <property type="entry name" value="AMINOALKYLPHOSPHONATE N-ACETYLTRANSFERASE-RELATED"/>
    <property type="match status" value="1"/>
</dbReference>
<dbReference type="OrthoDB" id="9803233at2"/>
<dbReference type="Proteomes" id="UP000008229">
    <property type="component" value="Chromosome"/>
</dbReference>
<dbReference type="KEGG" id="cwo:Cwoe_3687"/>
<organism evidence="4 5">
    <name type="scientific">Conexibacter woesei (strain DSM 14684 / CCUG 47730 / CIP 108061 / JCM 11494 / NBRC 100937 / ID131577)</name>
    <dbReference type="NCBI Taxonomy" id="469383"/>
    <lineage>
        <taxon>Bacteria</taxon>
        <taxon>Bacillati</taxon>
        <taxon>Actinomycetota</taxon>
        <taxon>Thermoleophilia</taxon>
        <taxon>Solirubrobacterales</taxon>
        <taxon>Conexibacteraceae</taxon>
        <taxon>Conexibacter</taxon>
    </lineage>
</organism>
<protein>
    <submittedName>
        <fullName evidence="4">GCN5-related N-acetyltransferase</fullName>
    </submittedName>
</protein>
<dbReference type="STRING" id="469383.Cwoe_3687"/>
<proteinExistence type="predicted"/>
<accession>D3F1E1</accession>
<dbReference type="InterPro" id="IPR050832">
    <property type="entry name" value="Bact_Acetyltransf"/>
</dbReference>
<dbReference type="PROSITE" id="PS51186">
    <property type="entry name" value="GNAT"/>
    <property type="match status" value="1"/>
</dbReference>
<name>D3F1E1_CONWI</name>
<keyword evidence="2" id="KW-0012">Acyltransferase</keyword>
<keyword evidence="5" id="KW-1185">Reference proteome</keyword>
<dbReference type="InterPro" id="IPR000182">
    <property type="entry name" value="GNAT_dom"/>
</dbReference>
<dbReference type="RefSeq" id="WP_012935155.1">
    <property type="nucleotide sequence ID" value="NC_013739.1"/>
</dbReference>
<sequence length="163" mass="17871">MQTSPIRITRTSPEEPRAAHLLADYGAELVARGRPFSPMEPPAGDRPLSWVDPHELEPPGGAFLLAEEDGVPVACGGVRTLSPGLGEVKRMYVVPAARRRGIARRILGDLELVARELGHERVRLDTNAVQPEAVALYHACGYVEIADYNGNPFATHWFEKRLA</sequence>
<dbReference type="PANTHER" id="PTHR43877">
    <property type="entry name" value="AMINOALKYLPHOSPHONATE N-ACETYLTRANSFERASE-RELATED-RELATED"/>
    <property type="match status" value="1"/>
</dbReference>
<reference evidence="5" key="2">
    <citation type="submission" date="2010-01" db="EMBL/GenBank/DDBJ databases">
        <title>The complete genome of Conexibacter woesei DSM 14684.</title>
        <authorList>
            <consortium name="US DOE Joint Genome Institute (JGI-PGF)"/>
            <person name="Lucas S."/>
            <person name="Copeland A."/>
            <person name="Lapidus A."/>
            <person name="Glavina del Rio T."/>
            <person name="Dalin E."/>
            <person name="Tice H."/>
            <person name="Bruce D."/>
            <person name="Goodwin L."/>
            <person name="Pitluck S."/>
            <person name="Kyrpides N."/>
            <person name="Mavromatis K."/>
            <person name="Ivanova N."/>
            <person name="Mikhailova N."/>
            <person name="Chertkov O."/>
            <person name="Brettin T."/>
            <person name="Detter J.C."/>
            <person name="Han C."/>
            <person name="Larimer F."/>
            <person name="Land M."/>
            <person name="Hauser L."/>
            <person name="Markowitz V."/>
            <person name="Cheng J.-F."/>
            <person name="Hugenholtz P."/>
            <person name="Woyke T."/>
            <person name="Wu D."/>
            <person name="Pukall R."/>
            <person name="Steenblock K."/>
            <person name="Schneider S."/>
            <person name="Klenk H.-P."/>
            <person name="Eisen J.A."/>
        </authorList>
    </citation>
    <scope>NUCLEOTIDE SEQUENCE [LARGE SCALE GENOMIC DNA]</scope>
    <source>
        <strain evidence="5">DSM 14684 / CIP 108061 / JCM 11494 / NBRC 100937 / ID131577</strain>
    </source>
</reference>
<reference evidence="4 5" key="1">
    <citation type="journal article" date="2010" name="Stand. Genomic Sci.">
        <title>Complete genome sequence of Conexibacter woesei type strain (ID131577).</title>
        <authorList>
            <person name="Pukall R."/>
            <person name="Lapidus A."/>
            <person name="Glavina Del Rio T."/>
            <person name="Copeland A."/>
            <person name="Tice H."/>
            <person name="Cheng J.-F."/>
            <person name="Lucas S."/>
            <person name="Chen F."/>
            <person name="Nolan M."/>
            <person name="Bruce D."/>
            <person name="Goodwin L."/>
            <person name="Pitluck S."/>
            <person name="Mavromatis K."/>
            <person name="Ivanova N."/>
            <person name="Ovchinnikova G."/>
            <person name="Pati A."/>
            <person name="Chen A."/>
            <person name="Palaniappan K."/>
            <person name="Land M."/>
            <person name="Hauser L."/>
            <person name="Chang Y.-J."/>
            <person name="Jeffries C.D."/>
            <person name="Chain P."/>
            <person name="Meincke L."/>
            <person name="Sims D."/>
            <person name="Brettin T."/>
            <person name="Detter J.C."/>
            <person name="Rohde M."/>
            <person name="Goeker M."/>
            <person name="Bristow J."/>
            <person name="Eisen J.A."/>
            <person name="Markowitz V."/>
            <person name="Kyrpides N.C."/>
            <person name="Klenk H.-P."/>
            <person name="Hugenholtz P."/>
        </authorList>
    </citation>
    <scope>NUCLEOTIDE SEQUENCE [LARGE SCALE GENOMIC DNA]</scope>
    <source>
        <strain evidence="5">DSM 14684 / CIP 108061 / JCM 11494 / NBRC 100937 / ID131577</strain>
    </source>
</reference>
<dbReference type="EMBL" id="CP001854">
    <property type="protein sequence ID" value="ADB52104.1"/>
    <property type="molecule type" value="Genomic_DNA"/>
</dbReference>
<evidence type="ECO:0000313" key="5">
    <source>
        <dbReference type="Proteomes" id="UP000008229"/>
    </source>
</evidence>
<keyword evidence="1 4" id="KW-0808">Transferase</keyword>